<name>A0ABS8SRC0_DATST</name>
<proteinExistence type="predicted"/>
<keyword evidence="2" id="KW-1185">Reference proteome</keyword>
<organism evidence="1 2">
    <name type="scientific">Datura stramonium</name>
    <name type="common">Jimsonweed</name>
    <name type="synonym">Common thornapple</name>
    <dbReference type="NCBI Taxonomy" id="4076"/>
    <lineage>
        <taxon>Eukaryota</taxon>
        <taxon>Viridiplantae</taxon>
        <taxon>Streptophyta</taxon>
        <taxon>Embryophyta</taxon>
        <taxon>Tracheophyta</taxon>
        <taxon>Spermatophyta</taxon>
        <taxon>Magnoliopsida</taxon>
        <taxon>eudicotyledons</taxon>
        <taxon>Gunneridae</taxon>
        <taxon>Pentapetalae</taxon>
        <taxon>asterids</taxon>
        <taxon>lamiids</taxon>
        <taxon>Solanales</taxon>
        <taxon>Solanaceae</taxon>
        <taxon>Solanoideae</taxon>
        <taxon>Datureae</taxon>
        <taxon>Datura</taxon>
    </lineage>
</organism>
<reference evidence="1 2" key="1">
    <citation type="journal article" date="2021" name="BMC Genomics">
        <title>Datura genome reveals duplications of psychoactive alkaloid biosynthetic genes and high mutation rate following tissue culture.</title>
        <authorList>
            <person name="Rajewski A."/>
            <person name="Carter-House D."/>
            <person name="Stajich J."/>
            <person name="Litt A."/>
        </authorList>
    </citation>
    <scope>NUCLEOTIDE SEQUENCE [LARGE SCALE GENOMIC DNA]</scope>
    <source>
        <strain evidence="1">AR-01</strain>
    </source>
</reference>
<dbReference type="EMBL" id="JACEIK010000724">
    <property type="protein sequence ID" value="MCD7461436.1"/>
    <property type="molecule type" value="Genomic_DNA"/>
</dbReference>
<comment type="caution">
    <text evidence="1">The sequence shown here is derived from an EMBL/GenBank/DDBJ whole genome shotgun (WGS) entry which is preliminary data.</text>
</comment>
<evidence type="ECO:0000313" key="2">
    <source>
        <dbReference type="Proteomes" id="UP000823775"/>
    </source>
</evidence>
<evidence type="ECO:0000313" key="1">
    <source>
        <dbReference type="EMBL" id="MCD7461436.1"/>
    </source>
</evidence>
<protein>
    <submittedName>
        <fullName evidence="1">Uncharacterized protein</fullName>
    </submittedName>
</protein>
<accession>A0ABS8SRC0</accession>
<gene>
    <name evidence="1" type="ORF">HAX54_046125</name>
</gene>
<dbReference type="Proteomes" id="UP000823775">
    <property type="component" value="Unassembled WGS sequence"/>
</dbReference>
<sequence>MAAAHALDVDVSFDAEVGISLSIGCFPIEPSVQILRSLHDLGHMEITNVLATKWTNLRRSMVAAIAL</sequence>